<dbReference type="EMBL" id="JAQKAB010000012">
    <property type="protein sequence ID" value="MDA7028041.1"/>
    <property type="molecule type" value="Genomic_DNA"/>
</dbReference>
<reference evidence="2 3" key="1">
    <citation type="submission" date="2023-01" db="EMBL/GenBank/DDBJ databases">
        <title>Bacillus changyiensis sp. nov., isolated from a coastal deposit.</title>
        <authorList>
            <person name="Xiao G."/>
            <person name="Lai Q."/>
            <person name="Hu Z."/>
            <person name="Shao Z."/>
        </authorList>
    </citation>
    <scope>NUCLEOTIDE SEQUENCE [LARGE SCALE GENOMIC DNA]</scope>
    <source>
        <strain evidence="2 3">CLL-7-23</strain>
    </source>
</reference>
<dbReference type="InterPro" id="IPR029058">
    <property type="entry name" value="AB_hydrolase_fold"/>
</dbReference>
<proteinExistence type="predicted"/>
<dbReference type="PANTHER" id="PTHR37946:SF1">
    <property type="entry name" value="SLL1969 PROTEIN"/>
    <property type="match status" value="1"/>
</dbReference>
<evidence type="ECO:0000313" key="3">
    <source>
        <dbReference type="Proteomes" id="UP001211894"/>
    </source>
</evidence>
<evidence type="ECO:0000313" key="2">
    <source>
        <dbReference type="EMBL" id="MDA7028041.1"/>
    </source>
</evidence>
<accession>A0ABT4X9D7</accession>
<keyword evidence="1" id="KW-0732">Signal</keyword>
<evidence type="ECO:0000256" key="1">
    <source>
        <dbReference type="SAM" id="SignalP"/>
    </source>
</evidence>
<dbReference type="PANTHER" id="PTHR37946">
    <property type="entry name" value="SLL1969 PROTEIN"/>
    <property type="match status" value="1"/>
</dbReference>
<name>A0ABT4X9D7_9BACI</name>
<feature type="chain" id="PRO_5045328237" description="Lipase" evidence="1">
    <location>
        <begin position="22"/>
        <end position="491"/>
    </location>
</feature>
<dbReference type="Proteomes" id="UP001211894">
    <property type="component" value="Unassembled WGS sequence"/>
</dbReference>
<keyword evidence="3" id="KW-1185">Reference proteome</keyword>
<sequence>MKKLTVLIVALLFLFPQVSNAGGFIDDSGKPGYWFTGKAVEQVDPKKPPIVFVHGLYNSNKIWFKKNDMSEQAWKSGYETAYIDLHHDKDMYTNGALLAEKLREMYEHFGRKMILVSYSKGGIDTQAALTYHDAHQYVEHVITLGTPHHGSQLADLAYSNWAGWLAGILGHKNDGVYSLQTGYMASFRNKTDAHPDLKKTHYFTLAGHRIGHFGSVLFFGGVYLKLFGNNDGAVTETNAMLPYADHLITGDWNHFGIPIGNKTFPTFEALLTKDPKNINVNSYKKSYLKEKRSYPFIRGGENTGHKTEEFAVEKGVKELTVHWLSDHPERHIKLTDPAGHVTKDFALTETVDVFAGGYVHSAKIKNPLPGKWKMSSAVKQKEAYLFVTTFDSPLNLQIDKTMKTQTSSLANVKATVRTIRYQHGKQIEKKEVKSASVKALQNKLSFKKSGMYSVTIDLSGKTADQTPFNRTIIRSIYVDDKGQTFENPLHN</sequence>
<evidence type="ECO:0008006" key="4">
    <source>
        <dbReference type="Google" id="ProtNLM"/>
    </source>
</evidence>
<dbReference type="Gene3D" id="3.40.50.1820">
    <property type="entry name" value="alpha/beta hydrolase"/>
    <property type="match status" value="1"/>
</dbReference>
<dbReference type="SUPFAM" id="SSF53474">
    <property type="entry name" value="alpha/beta-Hydrolases"/>
    <property type="match status" value="1"/>
</dbReference>
<dbReference type="RefSeq" id="WP_271341864.1">
    <property type="nucleotide sequence ID" value="NZ_JAQKAB010000012.1"/>
</dbReference>
<feature type="signal peptide" evidence="1">
    <location>
        <begin position="1"/>
        <end position="21"/>
    </location>
</feature>
<organism evidence="2 3">
    <name type="scientific">Bacillus changyiensis</name>
    <dbReference type="NCBI Taxonomy" id="3004103"/>
    <lineage>
        <taxon>Bacteria</taxon>
        <taxon>Bacillati</taxon>
        <taxon>Bacillota</taxon>
        <taxon>Bacilli</taxon>
        <taxon>Bacillales</taxon>
        <taxon>Bacillaceae</taxon>
        <taxon>Bacillus</taxon>
    </lineage>
</organism>
<comment type="caution">
    <text evidence="2">The sequence shown here is derived from an EMBL/GenBank/DDBJ whole genome shotgun (WGS) entry which is preliminary data.</text>
</comment>
<protein>
    <recommendedName>
        <fullName evidence="4">Lipase</fullName>
    </recommendedName>
</protein>
<gene>
    <name evidence="2" type="ORF">PJ311_15820</name>
</gene>